<proteinExistence type="inferred from homology"/>
<keyword evidence="5" id="KW-0732">Signal</keyword>
<keyword evidence="7" id="KW-1133">Transmembrane helix</keyword>
<dbReference type="AlphaFoldDB" id="D7LZ11"/>
<comment type="similarity">
    <text evidence="2 6">Belongs to the plant self-incompatibility (S1) protein family.</text>
</comment>
<evidence type="ECO:0000313" key="9">
    <source>
        <dbReference type="Proteomes" id="UP000008694"/>
    </source>
</evidence>
<keyword evidence="7" id="KW-0812">Transmembrane</keyword>
<organism evidence="9">
    <name type="scientific">Arabidopsis lyrata subsp. lyrata</name>
    <name type="common">Lyre-leaved rock-cress</name>
    <dbReference type="NCBI Taxonomy" id="81972"/>
    <lineage>
        <taxon>Eukaryota</taxon>
        <taxon>Viridiplantae</taxon>
        <taxon>Streptophyta</taxon>
        <taxon>Embryophyta</taxon>
        <taxon>Tracheophyta</taxon>
        <taxon>Spermatophyta</taxon>
        <taxon>Magnoliopsida</taxon>
        <taxon>eudicotyledons</taxon>
        <taxon>Gunneridae</taxon>
        <taxon>Pentapetalae</taxon>
        <taxon>rosids</taxon>
        <taxon>malvids</taxon>
        <taxon>Brassicales</taxon>
        <taxon>Brassicaceae</taxon>
        <taxon>Camelineae</taxon>
        <taxon>Arabidopsis</taxon>
    </lineage>
</organism>
<dbReference type="GO" id="GO:0005576">
    <property type="term" value="C:extracellular region"/>
    <property type="evidence" value="ECO:0007669"/>
    <property type="project" value="UniProtKB-SubCell"/>
</dbReference>
<reference evidence="9" key="1">
    <citation type="journal article" date="2011" name="Nat. Genet.">
        <title>The Arabidopsis lyrata genome sequence and the basis of rapid genome size change.</title>
        <authorList>
            <person name="Hu T.T."/>
            <person name="Pattyn P."/>
            <person name="Bakker E.G."/>
            <person name="Cao J."/>
            <person name="Cheng J.-F."/>
            <person name="Clark R.M."/>
            <person name="Fahlgren N."/>
            <person name="Fawcett J.A."/>
            <person name="Grimwood J."/>
            <person name="Gundlach H."/>
            <person name="Haberer G."/>
            <person name="Hollister J.D."/>
            <person name="Ossowski S."/>
            <person name="Ottilar R.P."/>
            <person name="Salamov A.A."/>
            <person name="Schneeberger K."/>
            <person name="Spannagl M."/>
            <person name="Wang X."/>
            <person name="Yang L."/>
            <person name="Nasrallah M.E."/>
            <person name="Bergelson J."/>
            <person name="Carrington J.C."/>
            <person name="Gaut B.S."/>
            <person name="Schmutz J."/>
            <person name="Mayer K.F.X."/>
            <person name="Van de Peer Y."/>
            <person name="Grigoriev I.V."/>
            <person name="Nordborg M."/>
            <person name="Weigel D."/>
            <person name="Guo Y.-L."/>
        </authorList>
    </citation>
    <scope>NUCLEOTIDE SEQUENCE [LARGE SCALE GENOMIC DNA]</scope>
    <source>
        <strain evidence="9">cv. MN47</strain>
    </source>
</reference>
<dbReference type="EMBL" id="GL348718">
    <property type="protein sequence ID" value="EFH49485.1"/>
    <property type="molecule type" value="Genomic_DNA"/>
</dbReference>
<keyword evidence="4 6" id="KW-0964">Secreted</keyword>
<dbReference type="STRING" id="81972.D7LZ11"/>
<dbReference type="PANTHER" id="PTHR31232">
    <property type="match status" value="1"/>
</dbReference>
<dbReference type="HOGENOM" id="CLU_125658_0_1_1"/>
<sequence length="149" mass="17150">MINSSTFLTIFYSMFIIISPVLISLIGSETLQHDGKVIPMKGPLTMVVIHNNNDYLLGVHCKSRDDDHGFHILKKGGLYGWIFYVNFMNSTLYFCGFSQGQVKKGVFDIYKAVRDSSRCRNCTWETKKDGIYGYGEIPHKTPLFYKWLM</sequence>
<dbReference type="PANTHER" id="PTHR31232:SF168">
    <property type="entry name" value="S-PROTEIN HOMOLOG 24-RELATED"/>
    <property type="match status" value="1"/>
</dbReference>
<dbReference type="eggNOG" id="ENOG502S7CQ">
    <property type="taxonomic scope" value="Eukaryota"/>
</dbReference>
<evidence type="ECO:0000256" key="3">
    <source>
        <dbReference type="ARBA" id="ARBA00022471"/>
    </source>
</evidence>
<keyword evidence="7" id="KW-0472">Membrane</keyword>
<evidence type="ECO:0000256" key="7">
    <source>
        <dbReference type="SAM" id="Phobius"/>
    </source>
</evidence>
<dbReference type="Proteomes" id="UP000008694">
    <property type="component" value="Unassembled WGS sequence"/>
</dbReference>
<dbReference type="Pfam" id="PF05938">
    <property type="entry name" value="Self-incomp_S1"/>
    <property type="match status" value="1"/>
</dbReference>
<name>D7LZ11_ARALL</name>
<dbReference type="Gramene" id="fgenesh1_pm.C_scaffold_6000427">
    <property type="protein sequence ID" value="fgenesh1_pm.C_scaffold_6000427"/>
    <property type="gene ID" value="fgenesh1_pm.C_scaffold_6000427"/>
</dbReference>
<gene>
    <name evidence="8" type="ORF">ARALYDRAFT_325207</name>
</gene>
<evidence type="ECO:0000256" key="5">
    <source>
        <dbReference type="ARBA" id="ARBA00022729"/>
    </source>
</evidence>
<evidence type="ECO:0000256" key="1">
    <source>
        <dbReference type="ARBA" id="ARBA00004613"/>
    </source>
</evidence>
<accession>D7LZ11</accession>
<keyword evidence="3 6" id="KW-0713">Self-incompatibility</keyword>
<keyword evidence="9" id="KW-1185">Reference proteome</keyword>
<evidence type="ECO:0000313" key="8">
    <source>
        <dbReference type="EMBL" id="EFH49485.1"/>
    </source>
</evidence>
<evidence type="ECO:0000256" key="2">
    <source>
        <dbReference type="ARBA" id="ARBA00005581"/>
    </source>
</evidence>
<dbReference type="InterPro" id="IPR010264">
    <property type="entry name" value="Self-incomp_S1"/>
</dbReference>
<comment type="subcellular location">
    <subcellularLocation>
        <location evidence="1 6">Secreted</location>
    </subcellularLocation>
</comment>
<evidence type="ECO:0000256" key="6">
    <source>
        <dbReference type="RuleBase" id="RU367044"/>
    </source>
</evidence>
<evidence type="ECO:0000256" key="4">
    <source>
        <dbReference type="ARBA" id="ARBA00022525"/>
    </source>
</evidence>
<protein>
    <recommendedName>
        <fullName evidence="6">S-protein homolog</fullName>
    </recommendedName>
</protein>
<dbReference type="GO" id="GO:0060320">
    <property type="term" value="P:rejection of self pollen"/>
    <property type="evidence" value="ECO:0007669"/>
    <property type="project" value="UniProtKB-KW"/>
</dbReference>
<feature type="transmembrane region" description="Helical" evidence="7">
    <location>
        <begin position="6"/>
        <end position="26"/>
    </location>
</feature>